<dbReference type="Gramene" id="OMO50813">
    <property type="protein sequence ID" value="OMO50813"/>
    <property type="gene ID" value="CCACVL1_30230"/>
</dbReference>
<dbReference type="Gene3D" id="3.40.50.720">
    <property type="entry name" value="NAD(P)-binding Rossmann-like Domain"/>
    <property type="match status" value="1"/>
</dbReference>
<dbReference type="PANTHER" id="PTHR46959">
    <property type="entry name" value="SULFOQUINOVOSIDASE"/>
    <property type="match status" value="1"/>
</dbReference>
<sequence length="117" mass="13222">MDFELCLKIWHFAKIRASNSVLCHNFIMLQDVPEEVERICKVMGAAVDVSFDCAGFNKTILTALSATSAGGKVKRLPICRHLFLHYPDDEHVQRLSYQQFLVGSEILVVPVLDKGRM</sequence>
<dbReference type="SUPFAM" id="SSF51011">
    <property type="entry name" value="Glycosyl hydrolase domain"/>
    <property type="match status" value="1"/>
</dbReference>
<proteinExistence type="predicted"/>
<dbReference type="AlphaFoldDB" id="A0A1R3FYA3"/>
<evidence type="ECO:0000313" key="2">
    <source>
        <dbReference type="EMBL" id="OMO50813.1"/>
    </source>
</evidence>
<organism evidence="2 3">
    <name type="scientific">Corchorus capsularis</name>
    <name type="common">Jute</name>
    <dbReference type="NCBI Taxonomy" id="210143"/>
    <lineage>
        <taxon>Eukaryota</taxon>
        <taxon>Viridiplantae</taxon>
        <taxon>Streptophyta</taxon>
        <taxon>Embryophyta</taxon>
        <taxon>Tracheophyta</taxon>
        <taxon>Spermatophyta</taxon>
        <taxon>Magnoliopsida</taxon>
        <taxon>eudicotyledons</taxon>
        <taxon>Gunneridae</taxon>
        <taxon>Pentapetalae</taxon>
        <taxon>rosids</taxon>
        <taxon>malvids</taxon>
        <taxon>Malvales</taxon>
        <taxon>Malvaceae</taxon>
        <taxon>Grewioideae</taxon>
        <taxon>Apeibeae</taxon>
        <taxon>Corchorus</taxon>
    </lineage>
</organism>
<gene>
    <name evidence="2" type="ORF">CCACVL1_30230</name>
</gene>
<dbReference type="PANTHER" id="PTHR46959:SF2">
    <property type="entry name" value="SULFOQUINOVOSIDASE"/>
    <property type="match status" value="1"/>
</dbReference>
<reference evidence="2 3" key="1">
    <citation type="submission" date="2013-09" db="EMBL/GenBank/DDBJ databases">
        <title>Corchorus capsularis genome sequencing.</title>
        <authorList>
            <person name="Alam M."/>
            <person name="Haque M.S."/>
            <person name="Islam M.S."/>
            <person name="Emdad E.M."/>
            <person name="Islam M.M."/>
            <person name="Ahmed B."/>
            <person name="Halim A."/>
            <person name="Hossen Q.M.M."/>
            <person name="Hossain M.Z."/>
            <person name="Ahmed R."/>
            <person name="Khan M.M."/>
            <person name="Islam R."/>
            <person name="Rashid M.M."/>
            <person name="Khan S.A."/>
            <person name="Rahman M.S."/>
            <person name="Alam M."/>
        </authorList>
    </citation>
    <scope>NUCLEOTIDE SEQUENCE [LARGE SCALE GENOMIC DNA]</scope>
    <source>
        <strain evidence="3">cv. CVL-1</strain>
        <tissue evidence="2">Whole seedling</tissue>
    </source>
</reference>
<dbReference type="InterPro" id="IPR052990">
    <property type="entry name" value="Sulfoquinovosidase_GH31"/>
</dbReference>
<protein>
    <submittedName>
        <fullName evidence="2">Glycoside hydrolase, family 31</fullName>
    </submittedName>
</protein>
<keyword evidence="3" id="KW-1185">Reference proteome</keyword>
<evidence type="ECO:0000259" key="1">
    <source>
        <dbReference type="Pfam" id="PF21365"/>
    </source>
</evidence>
<dbReference type="InterPro" id="IPR013780">
    <property type="entry name" value="Glyco_hydro_b"/>
</dbReference>
<keyword evidence="2" id="KW-0378">Hydrolase</keyword>
<dbReference type="Proteomes" id="UP000188268">
    <property type="component" value="Unassembled WGS sequence"/>
</dbReference>
<dbReference type="Pfam" id="PF21365">
    <property type="entry name" value="Glyco_hydro_31_3rd"/>
    <property type="match status" value="1"/>
</dbReference>
<accession>A0A1R3FYA3</accession>
<name>A0A1R3FYA3_COCAP</name>
<comment type="caution">
    <text evidence="2">The sequence shown here is derived from an EMBL/GenBank/DDBJ whole genome shotgun (WGS) entry which is preliminary data.</text>
</comment>
<dbReference type="InterPro" id="IPR048395">
    <property type="entry name" value="Glyco_hydro_31_C"/>
</dbReference>
<feature type="domain" description="Glycosyl hydrolase family 31 C-terminal" evidence="1">
    <location>
        <begin position="76"/>
        <end position="115"/>
    </location>
</feature>
<dbReference type="STRING" id="210143.A0A1R3FYA3"/>
<dbReference type="EMBL" id="AWWV01016030">
    <property type="protein sequence ID" value="OMO50813.1"/>
    <property type="molecule type" value="Genomic_DNA"/>
</dbReference>
<dbReference type="GO" id="GO:0016787">
    <property type="term" value="F:hydrolase activity"/>
    <property type="evidence" value="ECO:0007669"/>
    <property type="project" value="UniProtKB-KW"/>
</dbReference>
<dbReference type="OrthoDB" id="10070917at2759"/>
<evidence type="ECO:0000313" key="3">
    <source>
        <dbReference type="Proteomes" id="UP000188268"/>
    </source>
</evidence>
<dbReference type="Gene3D" id="2.60.40.1180">
    <property type="entry name" value="Golgi alpha-mannosidase II"/>
    <property type="match status" value="1"/>
</dbReference>